<dbReference type="AlphaFoldDB" id="A0A8F6U5F8"/>
<dbReference type="SMART" id="SM00363">
    <property type="entry name" value="S4"/>
    <property type="match status" value="1"/>
</dbReference>
<dbReference type="GO" id="GO:0015935">
    <property type="term" value="C:small ribosomal subunit"/>
    <property type="evidence" value="ECO:0007669"/>
    <property type="project" value="TreeGrafter"/>
</dbReference>
<evidence type="ECO:0000256" key="2">
    <source>
        <dbReference type="ARBA" id="ARBA00022730"/>
    </source>
</evidence>
<evidence type="ECO:0000313" key="8">
    <source>
        <dbReference type="EMBL" id="QXT44723.1"/>
    </source>
</evidence>
<dbReference type="InterPro" id="IPR022801">
    <property type="entry name" value="Ribosomal_uS4"/>
</dbReference>
<keyword evidence="5" id="KW-0687">Ribonucleoprotein</keyword>
<sequence>MRVSKFKTCRQILENVWQTKKLTQKQTKILSKARKKTNKAGEFSQKLQAIKKLSIFYGNLPVQKVAKKTYTYLDKQKSLLLLMEKRLDILLVRIHFCSTIFTARQLISHKKICVNNQIILRPSFQVSSGDLISIQQNSKSTIKQNIIYNRISKNKPSHLEVNYQTLMAVLLYEPQQIQFPYHIDLDVLN</sequence>
<keyword evidence="2 6" id="KW-0699">rRNA-binding</keyword>
<geneLocation type="mitochondrion" evidence="8"/>
<accession>A0A8F6U5F8</accession>
<keyword evidence="4 8" id="KW-0689">Ribosomal protein</keyword>
<comment type="similarity">
    <text evidence="1">Belongs to the universal ribosomal protein uS4 family.</text>
</comment>
<evidence type="ECO:0000259" key="7">
    <source>
        <dbReference type="SMART" id="SM00363"/>
    </source>
</evidence>
<organism evidence="8">
    <name type="scientific">Nitellopsis obtusa</name>
    <dbReference type="NCBI Taxonomy" id="40811"/>
    <lineage>
        <taxon>Eukaryota</taxon>
        <taxon>Viridiplantae</taxon>
        <taxon>Streptophyta</taxon>
        <taxon>Charophyceae</taxon>
        <taxon>Charales</taxon>
        <taxon>Characeae</taxon>
        <taxon>Nitellopsis</taxon>
    </lineage>
</organism>
<name>A0A8F6U5F8_9VIRI</name>
<gene>
    <name evidence="8" type="primary">rps4</name>
</gene>
<dbReference type="GO" id="GO:0003735">
    <property type="term" value="F:structural constituent of ribosome"/>
    <property type="evidence" value="ECO:0007669"/>
    <property type="project" value="TreeGrafter"/>
</dbReference>
<keyword evidence="3 6" id="KW-0694">RNA-binding</keyword>
<dbReference type="Gene3D" id="3.10.290.10">
    <property type="entry name" value="RNA-binding S4 domain"/>
    <property type="match status" value="1"/>
</dbReference>
<reference evidence="8" key="1">
    <citation type="journal article" date="2021" name="Biol. Invasions">
        <title>Global high-throughput genotyping of organellar genomes reveals insights into the origin and spread of invasive starry stonewort (Nitellopsis obtusa).</title>
        <authorList>
            <person name="Sleith R.S."/>
            <person name="Karol K.G."/>
        </authorList>
    </citation>
    <scope>NUCLEOTIDE SEQUENCE</scope>
    <source>
        <strain evidence="8">KGK5729</strain>
    </source>
</reference>
<dbReference type="PROSITE" id="PS00632">
    <property type="entry name" value="RIBOSOMAL_S4"/>
    <property type="match status" value="1"/>
</dbReference>
<evidence type="ECO:0000256" key="1">
    <source>
        <dbReference type="ARBA" id="ARBA00007465"/>
    </source>
</evidence>
<dbReference type="PANTHER" id="PTHR11831">
    <property type="entry name" value="30S 40S RIBOSOMAL PROTEIN"/>
    <property type="match status" value="1"/>
</dbReference>
<evidence type="ECO:0000256" key="4">
    <source>
        <dbReference type="ARBA" id="ARBA00022980"/>
    </source>
</evidence>
<dbReference type="GO" id="GO:0042274">
    <property type="term" value="P:ribosomal small subunit biogenesis"/>
    <property type="evidence" value="ECO:0007669"/>
    <property type="project" value="TreeGrafter"/>
</dbReference>
<dbReference type="GO" id="GO:0019843">
    <property type="term" value="F:rRNA binding"/>
    <property type="evidence" value="ECO:0007669"/>
    <property type="project" value="UniProtKB-KW"/>
</dbReference>
<feature type="domain" description="RNA-binding S4" evidence="7">
    <location>
        <begin position="85"/>
        <end position="147"/>
    </location>
</feature>
<dbReference type="Pfam" id="PF01479">
    <property type="entry name" value="S4"/>
    <property type="match status" value="1"/>
</dbReference>
<proteinExistence type="inferred from homology"/>
<dbReference type="PROSITE" id="PS50889">
    <property type="entry name" value="S4"/>
    <property type="match status" value="1"/>
</dbReference>
<dbReference type="InterPro" id="IPR018079">
    <property type="entry name" value="Ribosomal_uS4_CS"/>
</dbReference>
<dbReference type="EMBL" id="MW556320">
    <property type="protein sequence ID" value="QXT44723.1"/>
    <property type="molecule type" value="Genomic_DNA"/>
</dbReference>
<protein>
    <submittedName>
        <fullName evidence="8">Ribosomal protein S4</fullName>
    </submittedName>
</protein>
<dbReference type="PANTHER" id="PTHR11831:SF30">
    <property type="entry name" value="SMALL RIBOSOMAL SUBUNIT PROTEIN US4M"/>
    <property type="match status" value="1"/>
</dbReference>
<evidence type="ECO:0000256" key="5">
    <source>
        <dbReference type="ARBA" id="ARBA00023274"/>
    </source>
</evidence>
<evidence type="ECO:0000256" key="6">
    <source>
        <dbReference type="PROSITE-ProRule" id="PRU00182"/>
    </source>
</evidence>
<dbReference type="InterPro" id="IPR036986">
    <property type="entry name" value="S4_RNA-bd_sf"/>
</dbReference>
<dbReference type="SUPFAM" id="SSF55174">
    <property type="entry name" value="Alpha-L RNA-binding motif"/>
    <property type="match status" value="1"/>
</dbReference>
<evidence type="ECO:0000256" key="3">
    <source>
        <dbReference type="ARBA" id="ARBA00022884"/>
    </source>
</evidence>
<dbReference type="Gene3D" id="1.10.1050.10">
    <property type="entry name" value="Ribosomal Protein S4 Delta 41, Chain A, domain 1"/>
    <property type="match status" value="1"/>
</dbReference>
<keyword evidence="8" id="KW-0496">Mitochondrion</keyword>
<dbReference type="CDD" id="cd00165">
    <property type="entry name" value="S4"/>
    <property type="match status" value="1"/>
</dbReference>
<dbReference type="InterPro" id="IPR002942">
    <property type="entry name" value="S4_RNA-bd"/>
</dbReference>